<dbReference type="RefSeq" id="XP_003849847.1">
    <property type="nucleotide sequence ID" value="XM_003849799.1"/>
</dbReference>
<dbReference type="Proteomes" id="UP000008062">
    <property type="component" value="Chromosome 9"/>
</dbReference>
<keyword evidence="2" id="KW-1185">Reference proteome</keyword>
<dbReference type="AlphaFoldDB" id="F9XJS6"/>
<proteinExistence type="predicted"/>
<reference evidence="1 2" key="1">
    <citation type="journal article" date="2011" name="PLoS Genet.">
        <title>Finished genome of the fungal wheat pathogen Mycosphaerella graminicola reveals dispensome structure, chromosome plasticity, and stealth pathogenesis.</title>
        <authorList>
            <person name="Goodwin S.B."/>
            <person name="Ben M'barek S."/>
            <person name="Dhillon B."/>
            <person name="Wittenberg A.H.J."/>
            <person name="Crane C.F."/>
            <person name="Hane J.K."/>
            <person name="Foster A.J."/>
            <person name="Van der Lee T.A.J."/>
            <person name="Grimwood J."/>
            <person name="Aerts A."/>
            <person name="Antoniw J."/>
            <person name="Bailey A."/>
            <person name="Bluhm B."/>
            <person name="Bowler J."/>
            <person name="Bristow J."/>
            <person name="van der Burgt A."/>
            <person name="Canto-Canche B."/>
            <person name="Churchill A.C.L."/>
            <person name="Conde-Ferraez L."/>
            <person name="Cools H.J."/>
            <person name="Coutinho P.M."/>
            <person name="Csukai M."/>
            <person name="Dehal P."/>
            <person name="De Wit P."/>
            <person name="Donzelli B."/>
            <person name="van de Geest H.C."/>
            <person name="van Ham R.C.H.J."/>
            <person name="Hammond-Kosack K.E."/>
            <person name="Henrissat B."/>
            <person name="Kilian A."/>
            <person name="Kobayashi A.K."/>
            <person name="Koopmann E."/>
            <person name="Kourmpetis Y."/>
            <person name="Kuzniar A."/>
            <person name="Lindquist E."/>
            <person name="Lombard V."/>
            <person name="Maliepaard C."/>
            <person name="Martins N."/>
            <person name="Mehrabi R."/>
            <person name="Nap J.P.H."/>
            <person name="Ponomarenko A."/>
            <person name="Rudd J.J."/>
            <person name="Salamov A."/>
            <person name="Schmutz J."/>
            <person name="Schouten H.J."/>
            <person name="Shapiro H."/>
            <person name="Stergiopoulos I."/>
            <person name="Torriani S.F.F."/>
            <person name="Tu H."/>
            <person name="de Vries R.P."/>
            <person name="Waalwijk C."/>
            <person name="Ware S.B."/>
            <person name="Wiebenga A."/>
            <person name="Zwiers L.-H."/>
            <person name="Oliver R.P."/>
            <person name="Grigoriev I.V."/>
            <person name="Kema G.H.J."/>
        </authorList>
    </citation>
    <scope>NUCLEOTIDE SEQUENCE [LARGE SCALE GENOMIC DNA]</scope>
    <source>
        <strain evidence="2">CBS 115943 / IPO323</strain>
    </source>
</reference>
<accession>F9XJS6</accession>
<gene>
    <name evidence="1" type="ORF">MYCGRDRAFT_105632</name>
</gene>
<name>F9XJS6_ZYMTI</name>
<dbReference type="KEGG" id="ztr:MYCGRDRAFT_105632"/>
<dbReference type="HOGENOM" id="CLU_2591620_0_0_1"/>
<dbReference type="InParanoid" id="F9XJS6"/>
<evidence type="ECO:0000313" key="1">
    <source>
        <dbReference type="EMBL" id="EGP84823.1"/>
    </source>
</evidence>
<evidence type="ECO:0000313" key="2">
    <source>
        <dbReference type="Proteomes" id="UP000008062"/>
    </source>
</evidence>
<sequence length="80" mass="8662">MLADADAMGCPRRLAEAEVSERSMAARVDTQDAQCGKSGSVETLIMRARQVWSPSMRASGMFEPFVKDAAATLRARSAVR</sequence>
<protein>
    <submittedName>
        <fullName evidence="1">Uncharacterized protein</fullName>
    </submittedName>
</protein>
<dbReference type="GeneID" id="13402644"/>
<organism evidence="1 2">
    <name type="scientific">Zymoseptoria tritici (strain CBS 115943 / IPO323)</name>
    <name type="common">Speckled leaf blotch fungus</name>
    <name type="synonym">Septoria tritici</name>
    <dbReference type="NCBI Taxonomy" id="336722"/>
    <lineage>
        <taxon>Eukaryota</taxon>
        <taxon>Fungi</taxon>
        <taxon>Dikarya</taxon>
        <taxon>Ascomycota</taxon>
        <taxon>Pezizomycotina</taxon>
        <taxon>Dothideomycetes</taxon>
        <taxon>Dothideomycetidae</taxon>
        <taxon>Mycosphaerellales</taxon>
        <taxon>Mycosphaerellaceae</taxon>
        <taxon>Zymoseptoria</taxon>
    </lineage>
</organism>
<dbReference type="EMBL" id="CM001204">
    <property type="protein sequence ID" value="EGP84823.1"/>
    <property type="molecule type" value="Genomic_DNA"/>
</dbReference>